<dbReference type="PANTHER" id="PTHR11808">
    <property type="entry name" value="TRANS-SULFURATION ENZYME FAMILY MEMBER"/>
    <property type="match status" value="1"/>
</dbReference>
<evidence type="ECO:0000313" key="4">
    <source>
        <dbReference type="EMBL" id="CAB4836522.1"/>
    </source>
</evidence>
<organism evidence="4">
    <name type="scientific">freshwater metagenome</name>
    <dbReference type="NCBI Taxonomy" id="449393"/>
    <lineage>
        <taxon>unclassified sequences</taxon>
        <taxon>metagenomes</taxon>
        <taxon>ecological metagenomes</taxon>
    </lineage>
</organism>
<dbReference type="EMBL" id="CAFBOS010000131">
    <property type="protein sequence ID" value="CAB5005779.1"/>
    <property type="molecule type" value="Genomic_DNA"/>
</dbReference>
<protein>
    <submittedName>
        <fullName evidence="4">Unannotated protein</fullName>
    </submittedName>
</protein>
<comment type="cofactor">
    <cofactor evidence="1">
        <name>pyridoxal 5'-phosphate</name>
        <dbReference type="ChEBI" id="CHEBI:597326"/>
    </cofactor>
</comment>
<accession>A0A6J7AU95</accession>
<dbReference type="SUPFAM" id="SSF53383">
    <property type="entry name" value="PLP-dependent transferases"/>
    <property type="match status" value="1"/>
</dbReference>
<dbReference type="InterPro" id="IPR015424">
    <property type="entry name" value="PyrdxlP-dep_Trfase"/>
</dbReference>
<dbReference type="GO" id="GO:0019346">
    <property type="term" value="P:transsulfuration"/>
    <property type="evidence" value="ECO:0007669"/>
    <property type="project" value="InterPro"/>
</dbReference>
<dbReference type="InterPro" id="IPR015421">
    <property type="entry name" value="PyrdxlP-dep_Trfase_major"/>
</dbReference>
<dbReference type="EMBL" id="CAFABA010000188">
    <property type="protein sequence ID" value="CAB4836522.1"/>
    <property type="molecule type" value="Genomic_DNA"/>
</dbReference>
<dbReference type="Gene3D" id="3.90.1150.10">
    <property type="entry name" value="Aspartate Aminotransferase, domain 1"/>
    <property type="match status" value="1"/>
</dbReference>
<dbReference type="InterPro" id="IPR000277">
    <property type="entry name" value="Cys/Met-Metab_PyrdxlP-dep_enz"/>
</dbReference>
<dbReference type="GO" id="GO:0030170">
    <property type="term" value="F:pyridoxal phosphate binding"/>
    <property type="evidence" value="ECO:0007669"/>
    <property type="project" value="InterPro"/>
</dbReference>
<name>A0A6J7AU95_9ZZZZ</name>
<dbReference type="Pfam" id="PF01053">
    <property type="entry name" value="Cys_Met_Meta_PP"/>
    <property type="match status" value="1"/>
</dbReference>
<dbReference type="EMBL" id="CAEZYR010000030">
    <property type="protein sequence ID" value="CAB4739552.1"/>
    <property type="molecule type" value="Genomic_DNA"/>
</dbReference>
<dbReference type="CDD" id="cd00614">
    <property type="entry name" value="CGS_like"/>
    <property type="match status" value="1"/>
</dbReference>
<keyword evidence="2" id="KW-0663">Pyridoxal phosphate</keyword>
<evidence type="ECO:0000313" key="5">
    <source>
        <dbReference type="EMBL" id="CAB4909444.1"/>
    </source>
</evidence>
<dbReference type="Gene3D" id="3.40.640.10">
    <property type="entry name" value="Type I PLP-dependent aspartate aminotransferase-like (Major domain)"/>
    <property type="match status" value="1"/>
</dbReference>
<dbReference type="FunFam" id="3.40.640.10:FF:000046">
    <property type="entry name" value="Cystathionine gamma-lyase"/>
    <property type="match status" value="1"/>
</dbReference>
<evidence type="ECO:0000313" key="3">
    <source>
        <dbReference type="EMBL" id="CAB4739552.1"/>
    </source>
</evidence>
<dbReference type="GO" id="GO:0016846">
    <property type="term" value="F:carbon-sulfur lyase activity"/>
    <property type="evidence" value="ECO:0007669"/>
    <property type="project" value="TreeGrafter"/>
</dbReference>
<evidence type="ECO:0000256" key="1">
    <source>
        <dbReference type="ARBA" id="ARBA00001933"/>
    </source>
</evidence>
<reference evidence="4" key="1">
    <citation type="submission" date="2020-05" db="EMBL/GenBank/DDBJ databases">
        <authorList>
            <person name="Chiriac C."/>
            <person name="Salcher M."/>
            <person name="Ghai R."/>
            <person name="Kavagutti S V."/>
        </authorList>
    </citation>
    <scope>NUCLEOTIDE SEQUENCE</scope>
</reference>
<dbReference type="GO" id="GO:0005737">
    <property type="term" value="C:cytoplasm"/>
    <property type="evidence" value="ECO:0007669"/>
    <property type="project" value="TreeGrafter"/>
</dbReference>
<dbReference type="InterPro" id="IPR015422">
    <property type="entry name" value="PyrdxlP-dep_Trfase_small"/>
</dbReference>
<gene>
    <name evidence="3" type="ORF">UFOPK2754_01063</name>
    <name evidence="4" type="ORF">UFOPK3139_02966</name>
    <name evidence="5" type="ORF">UFOPK3543_01390</name>
    <name evidence="6" type="ORF">UFOPK3967_01960</name>
</gene>
<dbReference type="PANTHER" id="PTHR11808:SF80">
    <property type="entry name" value="CYSTATHIONINE GAMMA-LYASE"/>
    <property type="match status" value="1"/>
</dbReference>
<dbReference type="GO" id="GO:0009086">
    <property type="term" value="P:methionine biosynthetic process"/>
    <property type="evidence" value="ECO:0007669"/>
    <property type="project" value="UniProtKB-ARBA"/>
</dbReference>
<dbReference type="PIRSF" id="PIRSF001434">
    <property type="entry name" value="CGS"/>
    <property type="match status" value="1"/>
</dbReference>
<evidence type="ECO:0000313" key="6">
    <source>
        <dbReference type="EMBL" id="CAB5005779.1"/>
    </source>
</evidence>
<sequence>MPEADPSSLRPETVAIRAGRADNGSALAPILWATTTFVTPTVDEGRRMATMVGANRFYSRYGNPSVRAFEEAIAALEHAEDARAFASGMGAVSAVVLGLCSSGDHIVAQKQLYAGTQLLLQGVCPRFGIDVTFVDGFEPGAFAAAVRPGKTVLVIAETPANPRLGIVDLEEFGAIRGPMKVVDSTLATPLVQRPLDYGVDLVLHSATKAIAGHNDASLGVVAGSKDLLAWLWNFSVLHGANASPFDAMNGLRGLRTLSVRIRQQSESAQRLAEMLEANPGVSAVSYPGLASHPQHELAKRQMSLPGGLLTFDVIGGLDAGRRLVEGTRVAQLATSLGGPETLVTHPASTTHVGLLPEELEESGIGPGTIRVSTGLEHVDDLLADFAQALELARA</sequence>
<dbReference type="FunFam" id="3.90.1150.10:FF:000033">
    <property type="entry name" value="Cystathionine gamma-synthase"/>
    <property type="match status" value="1"/>
</dbReference>
<dbReference type="EMBL" id="CAFBMH010000045">
    <property type="protein sequence ID" value="CAB4909444.1"/>
    <property type="molecule type" value="Genomic_DNA"/>
</dbReference>
<dbReference type="AlphaFoldDB" id="A0A6J7AU95"/>
<proteinExistence type="predicted"/>
<evidence type="ECO:0000256" key="2">
    <source>
        <dbReference type="ARBA" id="ARBA00022898"/>
    </source>
</evidence>